<evidence type="ECO:0000313" key="1">
    <source>
        <dbReference type="Ensembl" id="ENSP00000457366.1"/>
    </source>
</evidence>
<reference evidence="1 2" key="2">
    <citation type="journal article" date="2004" name="Nature">
        <title>Finishing the euchromatic sequence of the human genome.</title>
        <authorList>
            <consortium name="International Human Genome Sequencing Consortium"/>
        </authorList>
    </citation>
    <scope>NUCLEOTIDE SEQUENCE [LARGE SCALE GENOMIC DNA]</scope>
</reference>
<dbReference type="UCSC" id="uc059wox.1">
    <property type="organism name" value="human"/>
</dbReference>
<sequence length="41" mass="4579">MATDSWALAVDEQEAAAESLSNLHLKEEKIKPDTNGLYKNF</sequence>
<proteinExistence type="evidence at protein level"/>
<dbReference type="AlphaFoldDB" id="H3BTX1"/>
<dbReference type="VEuPathDB" id="HostDB:ENSG00000157349"/>
<dbReference type="GeneTree" id="ENSGT00940000154417"/>
<dbReference type="OpenTargets" id="ENSG00000157349"/>
<accession>H3BTX1</accession>
<reference evidence="5" key="4">
    <citation type="journal article" date="2012" name="Mol. Cell. Proteomics">
        <title>Comparative large-scale characterisation of plant vs. mammal proteins reveals similar and idiosyncratic N-alpha acetylation features.</title>
        <authorList>
            <person name="Bienvenut W.V."/>
            <person name="Sumpton D."/>
            <person name="Martinez A."/>
            <person name="Lilla S."/>
            <person name="Espagne C."/>
            <person name="Meinnel T."/>
            <person name="Giglione C."/>
        </authorList>
    </citation>
    <scope>IDENTIFICATION BY MASS SPECTROMETRY [LARGE SCALE ANALYSIS]</scope>
</reference>
<protein>
    <submittedName>
        <fullName evidence="1">DEAD-box helicase 19B</fullName>
    </submittedName>
</protein>
<dbReference type="Ensembl" id="ENST00000568408.5">
    <property type="protein sequence ID" value="ENSP00000457366.1"/>
    <property type="gene ID" value="ENSG00000157349.18"/>
</dbReference>
<dbReference type="HGNC" id="HGNC:2742">
    <property type="gene designation" value="DDX19B"/>
</dbReference>
<evidence type="ECO:0007829" key="4">
    <source>
        <dbReference type="ProteomicsDB" id="H3BTX1"/>
    </source>
</evidence>
<gene>
    <name evidence="1" type="primary">DDX19B</name>
</gene>
<keyword evidence="3 4" id="KW-1267">Proteomics identification</keyword>
<dbReference type="EMBL" id="AC012184">
    <property type="status" value="NOT_ANNOTATED_CDS"/>
    <property type="molecule type" value="Genomic_DNA"/>
</dbReference>
<reference evidence="1" key="5">
    <citation type="submission" date="2025-08" db="UniProtKB">
        <authorList>
            <consortium name="Ensembl"/>
        </authorList>
    </citation>
    <scope>IDENTIFICATION</scope>
</reference>
<reference evidence="1 2" key="1">
    <citation type="journal article" date="2001" name="Nature">
        <title>Initial sequencing and analysis of the human genome.</title>
        <authorList>
            <consortium name="International Human Genome Sequencing Consortium"/>
            <person name="Lander E.S."/>
            <person name="Linton L.M."/>
            <person name="Birren B."/>
            <person name="Nusbaum C."/>
            <person name="Zody M.C."/>
            <person name="Baldwin J."/>
            <person name="Devon K."/>
            <person name="Dewar K."/>
            <person name="Doyle M."/>
            <person name="FitzHugh W."/>
            <person name="Funke R."/>
            <person name="Gage D."/>
            <person name="Harris K."/>
            <person name="Heaford A."/>
            <person name="Howland J."/>
            <person name="Kann L."/>
            <person name="Lehoczky J."/>
            <person name="LeVine R."/>
            <person name="McEwan P."/>
            <person name="McKernan K."/>
            <person name="Meldrim J."/>
            <person name="Mesirov J.P."/>
            <person name="Miranda C."/>
            <person name="Morris W."/>
            <person name="Naylor J."/>
            <person name="Raymond C."/>
            <person name="Rosetti M."/>
            <person name="Santos R."/>
            <person name="Sheridan A."/>
            <person name="Sougnez C."/>
            <person name="Stange-Thomann N."/>
            <person name="Stojanovic N."/>
            <person name="Subramanian A."/>
            <person name="Wyman D."/>
            <person name="Rogers J."/>
            <person name="Sulston J."/>
            <person name="Ainscough R."/>
            <person name="Beck S."/>
            <person name="Bentley D."/>
            <person name="Burton J."/>
            <person name="Clee C."/>
            <person name="Carter N."/>
            <person name="Coulson A."/>
            <person name="Deadman R."/>
            <person name="Deloukas P."/>
            <person name="Dunham A."/>
            <person name="Dunham I."/>
            <person name="Durbin R."/>
            <person name="French L."/>
            <person name="Grafham D."/>
            <person name="Gregory S."/>
            <person name="Hubbard T."/>
            <person name="Humphray S."/>
            <person name="Hunt A."/>
            <person name="Jones M."/>
            <person name="Lloyd C."/>
            <person name="McMurray A."/>
            <person name="Matthews L."/>
            <person name="Mercer S."/>
            <person name="Milne S."/>
            <person name="Mullikin J.C."/>
            <person name="Mungall A."/>
            <person name="Plumb R."/>
            <person name="Ross M."/>
            <person name="Shownkeen R."/>
            <person name="Sims S."/>
            <person name="Waterston R.H."/>
            <person name="Wilson R.K."/>
            <person name="Hillier L.W."/>
            <person name="McPherson J.D."/>
            <person name="Marra M.A."/>
            <person name="Mardis E.R."/>
            <person name="Fulton L.A."/>
            <person name="Chinwalla A.T."/>
            <person name="Pepin K.H."/>
            <person name="Gish W.R."/>
            <person name="Chissoe S.L."/>
            <person name="Wendl M.C."/>
            <person name="Delehaunty K.D."/>
            <person name="Miner T.L."/>
            <person name="Delehaunty A."/>
            <person name="Kramer J.B."/>
            <person name="Cook L.L."/>
            <person name="Fulton R.S."/>
            <person name="Johnson D.L."/>
            <person name="Minx P.J."/>
            <person name="Clifton S.W."/>
            <person name="Hawkins T."/>
            <person name="Branscomb E."/>
            <person name="Predki P."/>
            <person name="Richardson P."/>
            <person name="Wenning S."/>
            <person name="Slezak T."/>
            <person name="Doggett N."/>
            <person name="Cheng J.F."/>
            <person name="Olsen A."/>
            <person name="Lucas S."/>
            <person name="Elkin C."/>
            <person name="Uberbacher E."/>
            <person name="Frazier M."/>
            <person name="Gibbs R.A."/>
            <person name="Muzny D.M."/>
            <person name="Scherer S.E."/>
            <person name="Bouck J.B."/>
            <person name="Sodergren E.J."/>
            <person name="Worley K.C."/>
            <person name="Rives C.M."/>
            <person name="Gorrell J.H."/>
            <person name="Metzker M.L."/>
            <person name="Naylor S.L."/>
            <person name="Kucherlapati R.S."/>
            <person name="Nelson D.L."/>
            <person name="Weinstock G.M."/>
            <person name="Sakaki Y."/>
            <person name="Fujiyama A."/>
            <person name="Hattori M."/>
            <person name="Yada T."/>
            <person name="Toyoda A."/>
            <person name="Itoh T."/>
            <person name="Kawagoe C."/>
            <person name="Watanabe H."/>
            <person name="Totoki Y."/>
            <person name="Taylor T."/>
            <person name="Weissenbach J."/>
            <person name="Heilig R."/>
            <person name="Saurin W."/>
            <person name="Artiguenave F."/>
            <person name="Brottier P."/>
            <person name="Bruls T."/>
            <person name="Pelletier E."/>
            <person name="Robert C."/>
            <person name="Wincker P."/>
            <person name="Smith D.R."/>
            <person name="Doucette-Stamm L."/>
            <person name="Rubenfield M."/>
            <person name="Weinstock K."/>
            <person name="Lee H.M."/>
            <person name="Dubois J."/>
            <person name="Rosenthal A."/>
            <person name="Platzer M."/>
            <person name="Nyakatura G."/>
            <person name="Taudien S."/>
            <person name="Rump A."/>
            <person name="Yang H."/>
            <person name="Yu J."/>
            <person name="Wang J."/>
            <person name="Huang G."/>
            <person name="Gu J."/>
            <person name="Hood L."/>
            <person name="Rowen L."/>
            <person name="Madan A."/>
            <person name="Qin S."/>
            <person name="Davis R.W."/>
            <person name="Federspiel N.A."/>
            <person name="Abola A.P."/>
            <person name="Proctor M.J."/>
            <person name="Myers R.M."/>
            <person name="Schmutz J."/>
            <person name="Dickson M."/>
            <person name="Grimwood J."/>
            <person name="Cox D.R."/>
            <person name="Olson M.V."/>
            <person name="Kaul R."/>
            <person name="Raymond C."/>
            <person name="Shimizu N."/>
            <person name="Kawasaki K."/>
            <person name="Minoshima S."/>
            <person name="Evans G.A."/>
            <person name="Athanasiou M."/>
            <person name="Schultz R."/>
            <person name="Roe B.A."/>
            <person name="Chen F."/>
            <person name="Pan H."/>
            <person name="Ramser J."/>
            <person name="Lehrach H."/>
            <person name="Reinhardt R."/>
            <person name="McCombie W.R."/>
            <person name="de la Bastide M."/>
            <person name="Dedhia N."/>
            <person name="Blocker H."/>
            <person name="Hornischer K."/>
            <person name="Nordsiek G."/>
            <person name="Agarwala R."/>
            <person name="Aravind L."/>
            <person name="Bailey J.A."/>
            <person name="Bateman A."/>
            <person name="Batzoglou S."/>
            <person name="Birney E."/>
            <person name="Bork P."/>
            <person name="Brown D.G."/>
            <person name="Burge C.B."/>
            <person name="Cerutti L."/>
            <person name="Chen H.C."/>
            <person name="Church D."/>
            <person name="Clamp M."/>
            <person name="Copley R.R."/>
            <person name="Doerks T."/>
            <person name="Eddy S.R."/>
            <person name="Eichler E.E."/>
            <person name="Furey T.S."/>
            <person name="Galagan J."/>
            <person name="Gilbert J.G."/>
            <person name="Harmon C."/>
            <person name="Hayashizaki Y."/>
            <person name="Haussler D."/>
            <person name="Hermjakob H."/>
            <person name="Hokamp K."/>
            <person name="Jang W."/>
            <person name="Johnson L.S."/>
            <person name="Jones T.A."/>
            <person name="Kasif S."/>
            <person name="Kaspryzk A."/>
            <person name="Kennedy S."/>
            <person name="Kent W.J."/>
            <person name="Kitts P."/>
            <person name="Koonin E.V."/>
            <person name="Korf I."/>
            <person name="Kulp D."/>
            <person name="Lancet D."/>
            <person name="Lowe T.M."/>
            <person name="McLysaght A."/>
            <person name="Mikkelsen T."/>
            <person name="Moran J.V."/>
            <person name="Mulder N."/>
            <person name="Pollara V.J."/>
            <person name="Ponting C.P."/>
            <person name="Schuler G."/>
            <person name="Schultz J."/>
            <person name="Slater G."/>
            <person name="Smit A.F."/>
            <person name="Stupka E."/>
            <person name="Szustakowski J."/>
            <person name="Thierry-Mieg D."/>
            <person name="Thierry-Mieg J."/>
            <person name="Wagner L."/>
            <person name="Wallis J."/>
            <person name="Wheeler R."/>
            <person name="Williams A."/>
            <person name="Wolf Y.I."/>
            <person name="Wolfe K.H."/>
            <person name="Yang S.P."/>
            <person name="Yeh R.F."/>
            <person name="Collins F."/>
            <person name="Guyer M.S."/>
            <person name="Peterson J."/>
            <person name="Felsenfeld A."/>
            <person name="Wetterstrand K.A."/>
            <person name="Patrinos A."/>
            <person name="Morgan M.J."/>
            <person name="de Jong P."/>
            <person name="Catanese J.J."/>
            <person name="Osoegawa K."/>
            <person name="Shizuya H."/>
            <person name="Choi S."/>
            <person name="Chen Y.J."/>
        </authorList>
    </citation>
    <scope>NUCLEOTIDE SEQUENCE [LARGE SCALE GENOMIC DNA]</scope>
</reference>
<dbReference type="ProteomicsDB" id="42761"/>
<evidence type="ECO:0007829" key="5">
    <source>
        <dbReference type="PubMed" id="22223895"/>
    </source>
</evidence>
<dbReference type="ExpressionAtlas" id="H3BTX1">
    <property type="expression patterns" value="baseline and differential"/>
</dbReference>
<reference evidence="1" key="6">
    <citation type="submission" date="2025-09" db="UniProtKB">
        <authorList>
            <consortium name="Ensembl"/>
        </authorList>
    </citation>
    <scope>IDENTIFICATION</scope>
</reference>
<dbReference type="Ensembl" id="ENST00000568408.5">
    <property type="protein sequence ID" value="ENSP00000457366.1"/>
    <property type="gene ID" value="ENSG00000157349.17"/>
</dbReference>
<evidence type="ECO:0000313" key="2">
    <source>
        <dbReference type="Proteomes" id="UP000005640"/>
    </source>
</evidence>
<dbReference type="ChiTaRS" id="DDX19B">
    <property type="organism name" value="human"/>
</dbReference>
<dbReference type="Bgee" id="ENSG00000157349">
    <property type="expression patterns" value="Expressed in left testis and 122 other cell types or tissues"/>
</dbReference>
<evidence type="ECO:0007829" key="3">
    <source>
        <dbReference type="PeptideAtlas" id="H3BTX1"/>
    </source>
</evidence>
<dbReference type="OrthoDB" id="10265785at2759"/>
<name>H3BTX1_HUMAN</name>
<dbReference type="SMR" id="H3BTX1"/>
<dbReference type="HOGENOM" id="CLU_3279237_0_0_1"/>
<dbReference type="Proteomes" id="UP000005640">
    <property type="component" value="Chromosome 16"/>
</dbReference>
<organism evidence="1 2">
    <name type="scientific">Homo sapiens</name>
    <name type="common">Human</name>
    <dbReference type="NCBI Taxonomy" id="9606"/>
    <lineage>
        <taxon>Eukaryota</taxon>
        <taxon>Metazoa</taxon>
        <taxon>Chordata</taxon>
        <taxon>Craniata</taxon>
        <taxon>Vertebrata</taxon>
        <taxon>Euteleostomi</taxon>
        <taxon>Mammalia</taxon>
        <taxon>Eutheria</taxon>
        <taxon>Euarchontoglires</taxon>
        <taxon>Primates</taxon>
        <taxon>Haplorrhini</taxon>
        <taxon>Catarrhini</taxon>
        <taxon>Hominidae</taxon>
        <taxon>Homo</taxon>
    </lineage>
</organism>
<keyword evidence="2" id="KW-1185">Reference proteome</keyword>
<reference evidence="1 2" key="3">
    <citation type="journal article" date="2004" name="Nature">
        <title>The sequence and analysis of duplication-rich human chromosome 16.</title>
        <authorList>
            <person name="Martin J."/>
            <person name="Han C."/>
            <person name="Gordon L.A."/>
            <person name="Terry A."/>
            <person name="Prabhakar S."/>
            <person name="She X."/>
            <person name="Xie G."/>
            <person name="Hellsten U."/>
            <person name="Chan Y.M."/>
            <person name="Altherr M."/>
            <person name="Couronne O."/>
            <person name="Aerts A."/>
            <person name="Bajorek E."/>
            <person name="Black S."/>
            <person name="Blumer H."/>
            <person name="Branscomb E."/>
            <person name="Brown N.C."/>
            <person name="Bruno W.J."/>
            <person name="Buckingham J.M."/>
            <person name="Callen D.F."/>
            <person name="Campbell C.S."/>
            <person name="Campbell M.L."/>
            <person name="Campbell E.W."/>
            <person name="Caoile C."/>
            <person name="Challacombe J.F."/>
            <person name="Chasteen L.A."/>
            <person name="Chertkov O."/>
            <person name="Chi H.C."/>
            <person name="Christensen M."/>
            <person name="Clark L.M."/>
            <person name="Cohn J.D."/>
            <person name="Denys M."/>
            <person name="Detter J.C."/>
            <person name="Dickson M."/>
            <person name="Dimitrijevic-Bussod M."/>
            <person name="Escobar J."/>
            <person name="Fawcett J.J."/>
            <person name="Flowers D."/>
            <person name="Fotopulos D."/>
            <person name="Glavina T."/>
            <person name="Gomez M."/>
            <person name="Gonzales E."/>
            <person name="Goodstein D."/>
            <person name="Goodwin L.A."/>
            <person name="Grady D.L."/>
            <person name="Grigoriev I."/>
            <person name="Groza M."/>
            <person name="Hammon N."/>
            <person name="Hawkins T."/>
            <person name="Haydu L."/>
            <person name="Hildebrand C.E."/>
            <person name="Huang W."/>
            <person name="Israni S."/>
            <person name="Jett J."/>
            <person name="Jewett P.B."/>
            <person name="Kadner K."/>
            <person name="Kimball H."/>
            <person name="Kobayashi A."/>
            <person name="Krawczyk M.C."/>
            <person name="Leyba T."/>
            <person name="Longmire J.L."/>
            <person name="Lopez F."/>
            <person name="Lou Y."/>
            <person name="Lowry S."/>
            <person name="Ludeman T."/>
            <person name="Manohar C.F."/>
            <person name="Mark G.A."/>
            <person name="McMurray K.L."/>
            <person name="Meincke L.J."/>
            <person name="Morgan J."/>
            <person name="Moyzis R.K."/>
            <person name="Mundt M.O."/>
            <person name="Munk A.C."/>
            <person name="Nandkeshwar R.D."/>
            <person name="Pitluck S."/>
            <person name="Pollard M."/>
            <person name="Predki P."/>
            <person name="Parson-Quintana B."/>
            <person name="Ramirez L."/>
            <person name="Rash S."/>
            <person name="Retterer J."/>
            <person name="Ricke D.O."/>
            <person name="Robinson D.L."/>
            <person name="Rodriguez A."/>
            <person name="Salamov A."/>
            <person name="Saunders E.H."/>
            <person name="Scott D."/>
            <person name="Shough T."/>
            <person name="Stallings R.L."/>
            <person name="Stalvey M."/>
            <person name="Sutherland R.D."/>
            <person name="Tapia R."/>
            <person name="Tesmer J.G."/>
            <person name="Thayer N."/>
            <person name="Thompson L.S."/>
            <person name="Tice H."/>
            <person name="Torney D.C."/>
            <person name="Tran-Gyamfi M."/>
            <person name="Tsai M."/>
            <person name="Ulanovsky L.E."/>
            <person name="Ustaszewska A."/>
            <person name="Vo N."/>
            <person name="White P.S."/>
            <person name="Williams A.L."/>
            <person name="Wills P.L."/>
            <person name="Wu J.R."/>
            <person name="Wu K."/>
            <person name="Yang J."/>
            <person name="Dejong P."/>
            <person name="Bruce D."/>
            <person name="Doggett N.A."/>
            <person name="Deaven L."/>
            <person name="Schmutz J."/>
            <person name="Grimwood J."/>
            <person name="Richardson P."/>
            <person name="Rokhsar D.S."/>
            <person name="Eichler E.E."/>
            <person name="Gilna P."/>
            <person name="Lucas S.M."/>
            <person name="Myers R.M."/>
            <person name="Rubin E.M."/>
            <person name="Pennacchio L.A."/>
        </authorList>
    </citation>
    <scope>NUCLEOTIDE SEQUENCE [LARGE SCALE GENOMIC DNA]</scope>
</reference>
<dbReference type="MassIVE" id="H3BTX1"/>